<dbReference type="EMBL" id="BAAANC010000004">
    <property type="protein sequence ID" value="GAA1557105.1"/>
    <property type="molecule type" value="Genomic_DNA"/>
</dbReference>
<feature type="region of interest" description="Disordered" evidence="1">
    <location>
        <begin position="79"/>
        <end position="213"/>
    </location>
</feature>
<keyword evidence="2" id="KW-1133">Transmembrane helix</keyword>
<evidence type="ECO:0000256" key="1">
    <source>
        <dbReference type="SAM" id="MobiDB-lite"/>
    </source>
</evidence>
<feature type="compositionally biased region" description="Pro residues" evidence="1">
    <location>
        <begin position="152"/>
        <end position="188"/>
    </location>
</feature>
<organism evidence="3 4">
    <name type="scientific">Kribbella lupini</name>
    <dbReference type="NCBI Taxonomy" id="291602"/>
    <lineage>
        <taxon>Bacteria</taxon>
        <taxon>Bacillati</taxon>
        <taxon>Actinomycetota</taxon>
        <taxon>Actinomycetes</taxon>
        <taxon>Propionibacteriales</taxon>
        <taxon>Kribbellaceae</taxon>
        <taxon>Kribbella</taxon>
    </lineage>
</organism>
<keyword evidence="2" id="KW-0812">Transmembrane</keyword>
<gene>
    <name evidence="3" type="ORF">GCM10009741_72280</name>
</gene>
<sequence>MKRVKTRYCAGTVSLFSEEEQAAPRRTPLRSKRVRRTAACIALPIGLYAALAVVGLLPLPGAGDSDAATPVAGLPIVDPADQSYPRVEGDPRPAVTPTPVLSTESLGVGRGDAQSDSRAGDSAGRPTPGVATTGTAEDPTRRVLPTITARPPVLPTPGPTEPPAGTPAPSPSSPPSPSSSPSPSPTGTPPVTDHPSDPGLVEGLLGWLDALVP</sequence>
<evidence type="ECO:0000313" key="4">
    <source>
        <dbReference type="Proteomes" id="UP001500363"/>
    </source>
</evidence>
<keyword evidence="4" id="KW-1185">Reference proteome</keyword>
<accession>A0ABP4NBI3</accession>
<name>A0ABP4NBI3_9ACTN</name>
<evidence type="ECO:0000313" key="3">
    <source>
        <dbReference type="EMBL" id="GAA1557105.1"/>
    </source>
</evidence>
<keyword evidence="2" id="KW-0472">Membrane</keyword>
<reference evidence="4" key="1">
    <citation type="journal article" date="2019" name="Int. J. Syst. Evol. Microbiol.">
        <title>The Global Catalogue of Microorganisms (GCM) 10K type strain sequencing project: providing services to taxonomists for standard genome sequencing and annotation.</title>
        <authorList>
            <consortium name="The Broad Institute Genomics Platform"/>
            <consortium name="The Broad Institute Genome Sequencing Center for Infectious Disease"/>
            <person name="Wu L."/>
            <person name="Ma J."/>
        </authorList>
    </citation>
    <scope>NUCLEOTIDE SEQUENCE [LARGE SCALE GENOMIC DNA]</scope>
    <source>
        <strain evidence="4">JCM 14303</strain>
    </source>
</reference>
<protein>
    <submittedName>
        <fullName evidence="3">Uncharacterized protein</fullName>
    </submittedName>
</protein>
<evidence type="ECO:0000256" key="2">
    <source>
        <dbReference type="SAM" id="Phobius"/>
    </source>
</evidence>
<comment type="caution">
    <text evidence="3">The sequence shown here is derived from an EMBL/GenBank/DDBJ whole genome shotgun (WGS) entry which is preliminary data.</text>
</comment>
<dbReference type="Proteomes" id="UP001500363">
    <property type="component" value="Unassembled WGS sequence"/>
</dbReference>
<proteinExistence type="predicted"/>
<feature type="transmembrane region" description="Helical" evidence="2">
    <location>
        <begin position="38"/>
        <end position="59"/>
    </location>
</feature>